<dbReference type="PANTHER" id="PTHR43805:SF1">
    <property type="entry name" value="GP-PDE DOMAIN-CONTAINING PROTEIN"/>
    <property type="match status" value="1"/>
</dbReference>
<organism evidence="4 5">
    <name type="scientific">Micromonospora sonneratiae</name>
    <dbReference type="NCBI Taxonomy" id="1184706"/>
    <lineage>
        <taxon>Bacteria</taxon>
        <taxon>Bacillati</taxon>
        <taxon>Actinomycetota</taxon>
        <taxon>Actinomycetes</taxon>
        <taxon>Micromonosporales</taxon>
        <taxon>Micromonosporaceae</taxon>
        <taxon>Micromonospora</taxon>
    </lineage>
</organism>
<evidence type="ECO:0000256" key="2">
    <source>
        <dbReference type="SAM" id="Phobius"/>
    </source>
</evidence>
<accession>A0ABW3YNM6</accession>
<dbReference type="Pfam" id="PF03009">
    <property type="entry name" value="GDPD"/>
    <property type="match status" value="1"/>
</dbReference>
<dbReference type="Proteomes" id="UP001597260">
    <property type="component" value="Unassembled WGS sequence"/>
</dbReference>
<feature type="domain" description="GP-PDE" evidence="3">
    <location>
        <begin position="66"/>
        <end position="354"/>
    </location>
</feature>
<proteinExistence type="predicted"/>
<evidence type="ECO:0000313" key="4">
    <source>
        <dbReference type="EMBL" id="MFD1326124.1"/>
    </source>
</evidence>
<dbReference type="Gene3D" id="3.20.20.190">
    <property type="entry name" value="Phosphatidylinositol (PI) phosphodiesterase"/>
    <property type="match status" value="1"/>
</dbReference>
<feature type="compositionally biased region" description="Basic residues" evidence="1">
    <location>
        <begin position="19"/>
        <end position="28"/>
    </location>
</feature>
<dbReference type="InterPro" id="IPR030395">
    <property type="entry name" value="GP_PDE_dom"/>
</dbReference>
<sequence length="354" mass="39155">MAQLDGSEESSSVVAPVPARRRRPSRRPMSRRRRSLIILLAGVLGLAGFVYVNNSSWLAGTDGQRPLLLAHRGLAQTFGFEGMTNDTCTAERIHQPEHPYLENTLDSMRAAFDAGADIVEFDVQVTRDGQLAVFHDATLECRTDGTGRVRDHTMAELRRLDVGHKYTADGGSSFPFRGRGVGLMPTIEEVVAAFPGRELLIHPKNADPTEGERLAAYLATLPPERLPTLTVYGGDELIAAVSARLPGIRVMSKAIIKDCLVRYLGVGWTGYVPDSCVHRQLHIPETYATYLWGWPHRFLDRMREVDTRVVLVAGSGDFSEGFDDAEAWSRLPDGYSGVVWTNRIDRVAGLADRR</sequence>
<dbReference type="PROSITE" id="PS51704">
    <property type="entry name" value="GP_PDE"/>
    <property type="match status" value="1"/>
</dbReference>
<keyword evidence="5" id="KW-1185">Reference proteome</keyword>
<dbReference type="InterPro" id="IPR017946">
    <property type="entry name" value="PLC-like_Pdiesterase_TIM-brl"/>
</dbReference>
<dbReference type="RefSeq" id="WP_377579290.1">
    <property type="nucleotide sequence ID" value="NZ_JBHTMP010000121.1"/>
</dbReference>
<protein>
    <submittedName>
        <fullName evidence="4">Glycerophosphodiester phosphodiesterase family protein</fullName>
    </submittedName>
</protein>
<keyword evidence="2" id="KW-0812">Transmembrane</keyword>
<comment type="caution">
    <text evidence="4">The sequence shown here is derived from an EMBL/GenBank/DDBJ whole genome shotgun (WGS) entry which is preliminary data.</text>
</comment>
<name>A0ABW3YNM6_9ACTN</name>
<keyword evidence="2" id="KW-1133">Transmembrane helix</keyword>
<dbReference type="EMBL" id="JBHTMP010000121">
    <property type="protein sequence ID" value="MFD1326124.1"/>
    <property type="molecule type" value="Genomic_DNA"/>
</dbReference>
<dbReference type="PANTHER" id="PTHR43805">
    <property type="entry name" value="GLYCEROPHOSPHORYL DIESTER PHOSPHODIESTERASE"/>
    <property type="match status" value="1"/>
</dbReference>
<evidence type="ECO:0000256" key="1">
    <source>
        <dbReference type="SAM" id="MobiDB-lite"/>
    </source>
</evidence>
<dbReference type="SUPFAM" id="SSF51695">
    <property type="entry name" value="PLC-like phosphodiesterases"/>
    <property type="match status" value="1"/>
</dbReference>
<feature type="region of interest" description="Disordered" evidence="1">
    <location>
        <begin position="1"/>
        <end position="28"/>
    </location>
</feature>
<keyword evidence="2" id="KW-0472">Membrane</keyword>
<evidence type="ECO:0000313" key="5">
    <source>
        <dbReference type="Proteomes" id="UP001597260"/>
    </source>
</evidence>
<reference evidence="5" key="1">
    <citation type="journal article" date="2019" name="Int. J. Syst. Evol. Microbiol.">
        <title>The Global Catalogue of Microorganisms (GCM) 10K type strain sequencing project: providing services to taxonomists for standard genome sequencing and annotation.</title>
        <authorList>
            <consortium name="The Broad Institute Genomics Platform"/>
            <consortium name="The Broad Institute Genome Sequencing Center for Infectious Disease"/>
            <person name="Wu L."/>
            <person name="Ma J."/>
        </authorList>
    </citation>
    <scope>NUCLEOTIDE SEQUENCE [LARGE SCALE GENOMIC DNA]</scope>
    <source>
        <strain evidence="5">JCM 31037</strain>
    </source>
</reference>
<feature type="transmembrane region" description="Helical" evidence="2">
    <location>
        <begin position="35"/>
        <end position="52"/>
    </location>
</feature>
<gene>
    <name evidence="4" type="ORF">ACFQ4H_34105</name>
</gene>
<evidence type="ECO:0000259" key="3">
    <source>
        <dbReference type="PROSITE" id="PS51704"/>
    </source>
</evidence>